<evidence type="ECO:0000256" key="3">
    <source>
        <dbReference type="SAM" id="SignalP"/>
    </source>
</evidence>
<keyword evidence="5" id="KW-1185">Reference proteome</keyword>
<organism evidence="4 5">
    <name type="scientific">Triparma verrucosa</name>
    <dbReference type="NCBI Taxonomy" id="1606542"/>
    <lineage>
        <taxon>Eukaryota</taxon>
        <taxon>Sar</taxon>
        <taxon>Stramenopiles</taxon>
        <taxon>Ochrophyta</taxon>
        <taxon>Bolidophyceae</taxon>
        <taxon>Parmales</taxon>
        <taxon>Triparmaceae</taxon>
        <taxon>Triparma</taxon>
    </lineage>
</organism>
<reference evidence="5" key="1">
    <citation type="journal article" date="2023" name="Commun. Biol.">
        <title>Genome analysis of Parmales, the sister group of diatoms, reveals the evolutionary specialization of diatoms from phago-mixotrophs to photoautotrophs.</title>
        <authorList>
            <person name="Ban H."/>
            <person name="Sato S."/>
            <person name="Yoshikawa S."/>
            <person name="Yamada K."/>
            <person name="Nakamura Y."/>
            <person name="Ichinomiya M."/>
            <person name="Sato N."/>
            <person name="Blanc-Mathieu R."/>
            <person name="Endo H."/>
            <person name="Kuwata A."/>
            <person name="Ogata H."/>
        </authorList>
    </citation>
    <scope>NUCLEOTIDE SEQUENCE [LARGE SCALE GENOMIC DNA]</scope>
    <source>
        <strain evidence="5">NIES 3699</strain>
    </source>
</reference>
<evidence type="ECO:0000313" key="5">
    <source>
        <dbReference type="Proteomes" id="UP001165160"/>
    </source>
</evidence>
<evidence type="ECO:0000256" key="2">
    <source>
        <dbReference type="SAM" id="MobiDB-lite"/>
    </source>
</evidence>
<keyword evidence="1" id="KW-0802">TPR repeat</keyword>
<feature type="compositionally biased region" description="Acidic residues" evidence="2">
    <location>
        <begin position="69"/>
        <end position="78"/>
    </location>
</feature>
<name>A0A9W7ENJ1_9STRA</name>
<dbReference type="EMBL" id="BRXX01000051">
    <property type="protein sequence ID" value="GMH85713.1"/>
    <property type="molecule type" value="Genomic_DNA"/>
</dbReference>
<dbReference type="Gene3D" id="3.40.50.11380">
    <property type="match status" value="1"/>
</dbReference>
<feature type="signal peptide" evidence="3">
    <location>
        <begin position="1"/>
        <end position="20"/>
    </location>
</feature>
<dbReference type="PROSITE" id="PS50005">
    <property type="entry name" value="TPR"/>
    <property type="match status" value="1"/>
</dbReference>
<comment type="caution">
    <text evidence="4">The sequence shown here is derived from an EMBL/GenBank/DDBJ whole genome shotgun (WGS) entry which is preliminary data.</text>
</comment>
<gene>
    <name evidence="4" type="ORF">TrVE_jg6379</name>
</gene>
<dbReference type="Gene3D" id="3.40.50.2000">
    <property type="entry name" value="Glycogen Phosphorylase B"/>
    <property type="match status" value="1"/>
</dbReference>
<evidence type="ECO:0000313" key="4">
    <source>
        <dbReference type="EMBL" id="GMH85713.1"/>
    </source>
</evidence>
<feature type="region of interest" description="Disordered" evidence="2">
    <location>
        <begin position="19"/>
        <end position="102"/>
    </location>
</feature>
<feature type="compositionally biased region" description="Polar residues" evidence="2">
    <location>
        <begin position="19"/>
        <end position="32"/>
    </location>
</feature>
<proteinExistence type="predicted"/>
<dbReference type="InterPro" id="IPR019734">
    <property type="entry name" value="TPR_rpt"/>
</dbReference>
<protein>
    <submittedName>
        <fullName evidence="4">Uncharacterized protein</fullName>
    </submittedName>
</protein>
<dbReference type="Proteomes" id="UP001165160">
    <property type="component" value="Unassembled WGS sequence"/>
</dbReference>
<accession>A0A9W7ENJ1</accession>
<keyword evidence="3" id="KW-0732">Signal</keyword>
<dbReference type="InterPro" id="IPR011990">
    <property type="entry name" value="TPR-like_helical_dom_sf"/>
</dbReference>
<sequence>MRSSFLLFCFLCAVVSPSSGSVQEQGPLQGSPASPGKNPAAMSDAELIDSMFSNPDKKKGKGGRGQGSGDEDDDENDKDGDGGDGRAAENPIQTEGSEEPYLAGYTLNPDGTTRQITLQLDEESIPIQWRKKMKVGEELFRAKDWKGSTEVFKDILNGYGYRNIKDFYKYKLHLYYASSLMHLNELDLSLNDITTDITNYLERAIHFVGDGGGGDYDVYYNDNKYDNENNNNIDDSVASRHLDGFEVYYKLGELNVITNDLNRALTYFKLCLHLDPKNLQASQSVGVIYILLGDFNTGRHYLRRAVEEWEHTGNNFLHAMKAKEDLELDRMGHWVLDYLLSIFSLDSAWKLGDSFRWEGGDATSKQTPYDFAMLSYFIDQPSLFTPRMHYDLGLTLCELGVWERGIIHMRDYGVKAMKELEVSGSLDEYGEKNLAIMSVREVLNAPLVLEAEGQGREMWGKILERCGGKERRRAPPLDELQDAVETLPLLHYLEGDRGEGRSVARRLEKYMRAMNPELNFVSKFLSLPNILEVSSEEKYLGESDDEGDADERVRVAIVSQYFCSHPVGRLALPIIASLPRDKFKVTVFSFPTIVDSWAQAISWSADNYVGLPNDFVKASQKIASSNSDILLYADHSDPISCLLSYQRLAPVQVGFYVRGAVHTSGLAQLDYYLQPEVVGGVSDEFGAEQEVHEDQQIVTLSGFGLPFDPPQRDQTDLGRNDVKFEFGGRKFFANDNLYLVTSSVPTGISPKYDLVFKELLELDPNALIVLVPDVAEMRLWSAPSSATSARLGPQQWCVRLLKRIRTGLSAQDQSRIFMMKPLPVEERTDLLGIACSILDFGDSITSLEALALNVPVVCIGGVGGLGCGVNDKIGGAAQRHCVANGLEEMAEKAKIIGTDSHIRGQVIDCVDEAKSSGILDNVIQMIGATTGGEEIAEFLWTAGVSWARMRDDIMKNL</sequence>
<dbReference type="AlphaFoldDB" id="A0A9W7ENJ1"/>
<dbReference type="SMART" id="SM00028">
    <property type="entry name" value="TPR"/>
    <property type="match status" value="2"/>
</dbReference>
<evidence type="ECO:0000256" key="1">
    <source>
        <dbReference type="PROSITE-ProRule" id="PRU00339"/>
    </source>
</evidence>
<feature type="chain" id="PRO_5040913398" evidence="3">
    <location>
        <begin position="21"/>
        <end position="957"/>
    </location>
</feature>
<dbReference type="Gene3D" id="1.25.40.10">
    <property type="entry name" value="Tetratricopeptide repeat domain"/>
    <property type="match status" value="1"/>
</dbReference>
<dbReference type="Pfam" id="PF13181">
    <property type="entry name" value="TPR_8"/>
    <property type="match status" value="1"/>
</dbReference>
<feature type="repeat" description="TPR" evidence="1">
    <location>
        <begin position="245"/>
        <end position="278"/>
    </location>
</feature>
<dbReference type="SUPFAM" id="SSF48452">
    <property type="entry name" value="TPR-like"/>
    <property type="match status" value="1"/>
</dbReference>